<evidence type="ECO:0000256" key="2">
    <source>
        <dbReference type="ARBA" id="ARBA00022475"/>
    </source>
</evidence>
<dbReference type="AlphaFoldDB" id="A0A1H2T8J2"/>
<evidence type="ECO:0000256" key="1">
    <source>
        <dbReference type="ARBA" id="ARBA00004236"/>
    </source>
</evidence>
<dbReference type="SMART" id="SM00900">
    <property type="entry name" value="FMN_bind"/>
    <property type="match status" value="1"/>
</dbReference>
<dbReference type="Pfam" id="PF12801">
    <property type="entry name" value="Fer4_5"/>
    <property type="match status" value="2"/>
</dbReference>
<dbReference type="Proteomes" id="UP000198828">
    <property type="component" value="Unassembled WGS sequence"/>
</dbReference>
<dbReference type="InterPro" id="IPR007329">
    <property type="entry name" value="FMN-bd"/>
</dbReference>
<keyword evidence="4" id="KW-1133">Transmembrane helix</keyword>
<dbReference type="InterPro" id="IPR052378">
    <property type="entry name" value="NosR_regulator"/>
</dbReference>
<keyword evidence="4" id="KW-0812">Transmembrane</keyword>
<keyword evidence="2" id="KW-1003">Cell membrane</keyword>
<sequence>MKIGKRSIIQIAFTLFTIITCIVYYLYINGLVDSKVLSIGDINPYGGWSALKSTFTDPSYKWRGISRSIALTIGISLVALLMGRFFCGYMCPIGALQDFFKYMGRRLGIRGRRLPRGSYFKPEVLKYLILLIVLTLSILGLGNRVSFYSPWLAYLNLFLGFNLQVGFFILLIIASTSLFIKRAFCRLLCPLGAFQSLLTVLGPSGIYANERCGGCTYCLRDCAVAIDKPDNGEISPECIRCLKCVETQCIRHTEGYTLKFVRQTLNRNSYIAISLTLIIGIYLFFPSIKANNNTQSIMDLGILKDGTYIGTGIGFGGRMQVEVIIRNGRIVDINPTDHNETIGYFEEVFRRISINIIESQNFNVDAISGATATSRGFINAVKSGINQALEENRRIR</sequence>
<accession>A0A1H2T8J2</accession>
<evidence type="ECO:0000313" key="6">
    <source>
        <dbReference type="EMBL" id="SDW40202.1"/>
    </source>
</evidence>
<protein>
    <submittedName>
        <fullName evidence="6">Uncharacterized protein, contains FMN-binding domain</fullName>
    </submittedName>
</protein>
<dbReference type="InterPro" id="IPR017896">
    <property type="entry name" value="4Fe4S_Fe-S-bd"/>
</dbReference>
<dbReference type="EMBL" id="FNNG01000002">
    <property type="protein sequence ID" value="SDW40202.1"/>
    <property type="molecule type" value="Genomic_DNA"/>
</dbReference>
<dbReference type="PANTHER" id="PTHR30224:SF4">
    <property type="entry name" value="ELECTRON TRANSPORT PROTEIN YCCM-RELATED"/>
    <property type="match status" value="1"/>
</dbReference>
<feature type="transmembrane region" description="Helical" evidence="4">
    <location>
        <begin position="154"/>
        <end position="180"/>
    </location>
</feature>
<evidence type="ECO:0000259" key="5">
    <source>
        <dbReference type="SMART" id="SM00900"/>
    </source>
</evidence>
<dbReference type="GO" id="GO:0010181">
    <property type="term" value="F:FMN binding"/>
    <property type="evidence" value="ECO:0007669"/>
    <property type="project" value="InterPro"/>
</dbReference>
<keyword evidence="3 4" id="KW-0472">Membrane</keyword>
<dbReference type="Pfam" id="PF04205">
    <property type="entry name" value="FMN_bind"/>
    <property type="match status" value="1"/>
</dbReference>
<feature type="transmembrane region" description="Helical" evidence="4">
    <location>
        <begin position="7"/>
        <end position="28"/>
    </location>
</feature>
<organism evidence="6 7">
    <name type="scientific">Tepidimicrobium xylanilyticum</name>
    <dbReference type="NCBI Taxonomy" id="1123352"/>
    <lineage>
        <taxon>Bacteria</taxon>
        <taxon>Bacillati</taxon>
        <taxon>Bacillota</taxon>
        <taxon>Tissierellia</taxon>
        <taxon>Tissierellales</taxon>
        <taxon>Tepidimicrobiaceae</taxon>
        <taxon>Tepidimicrobium</taxon>
    </lineage>
</organism>
<proteinExistence type="predicted"/>
<evidence type="ECO:0000256" key="3">
    <source>
        <dbReference type="ARBA" id="ARBA00023136"/>
    </source>
</evidence>
<reference evidence="6 7" key="1">
    <citation type="submission" date="2016-10" db="EMBL/GenBank/DDBJ databases">
        <authorList>
            <person name="de Groot N.N."/>
        </authorList>
    </citation>
    <scope>NUCLEOTIDE SEQUENCE [LARGE SCALE GENOMIC DNA]</scope>
    <source>
        <strain evidence="6 7">DSM 23310</strain>
    </source>
</reference>
<dbReference type="GO" id="GO:0005886">
    <property type="term" value="C:plasma membrane"/>
    <property type="evidence" value="ECO:0007669"/>
    <property type="project" value="UniProtKB-SubCell"/>
</dbReference>
<evidence type="ECO:0000256" key="4">
    <source>
        <dbReference type="SAM" id="Phobius"/>
    </source>
</evidence>
<gene>
    <name evidence="6" type="ORF">SAMN05660923_00654</name>
</gene>
<dbReference type="SUPFAM" id="SSF54862">
    <property type="entry name" value="4Fe-4S ferredoxins"/>
    <property type="match status" value="1"/>
</dbReference>
<feature type="transmembrane region" description="Helical" evidence="4">
    <location>
        <begin position="269"/>
        <end position="288"/>
    </location>
</feature>
<keyword evidence="7" id="KW-1185">Reference proteome</keyword>
<dbReference type="PANTHER" id="PTHR30224">
    <property type="entry name" value="ELECTRON TRANSPORT PROTEIN"/>
    <property type="match status" value="1"/>
</dbReference>
<feature type="domain" description="FMN-binding" evidence="5">
    <location>
        <begin position="314"/>
        <end position="388"/>
    </location>
</feature>
<feature type="transmembrane region" description="Helical" evidence="4">
    <location>
        <begin position="69"/>
        <end position="96"/>
    </location>
</feature>
<dbReference type="OrthoDB" id="9806398at2"/>
<evidence type="ECO:0000313" key="7">
    <source>
        <dbReference type="Proteomes" id="UP000198828"/>
    </source>
</evidence>
<feature type="transmembrane region" description="Helical" evidence="4">
    <location>
        <begin position="124"/>
        <end position="142"/>
    </location>
</feature>
<dbReference type="RefSeq" id="WP_093750831.1">
    <property type="nucleotide sequence ID" value="NZ_FNNG01000002.1"/>
</dbReference>
<name>A0A1H2T8J2_9FIRM</name>
<comment type="subcellular location">
    <subcellularLocation>
        <location evidence="1">Cell membrane</location>
    </subcellularLocation>
</comment>
<dbReference type="Gene3D" id="3.90.1010.20">
    <property type="match status" value="1"/>
</dbReference>